<keyword evidence="1" id="KW-0677">Repeat</keyword>
<gene>
    <name evidence="4" type="ORF">CA264_12645</name>
</gene>
<sequence>MISFSKKLLLCATVLLTGFSALAQHPDEVAAIRQRLQPERKAALASAQSPAAKAERLLELGEWQAAERLLQEATPDHRVWLAQARLAILQNKFKQAEALVQQVMEQEPQNREALLLQSKLQVQAWELNKAKATLQHLFRQKPEDEAAALALGRILMLEKKYDQALAWAKKVQQWNPRNAQAYLLESDVHFWNQKPELAEQPLINSLTLDPFNADARFNYGYAIWRRVDATQLNAMAGQWELALALNPLHYVTHWHWGNGHTNLTYADYAQPEDEEVRQALKPADKLLSENKLREALKEIALVQQRYKSSVLPAMLRGSAYYMAFGTDRQTRLDSAQAIFQRILQKKKHYGPAHNALAAVIKQKQLTYLHNYDSLQQVVQQTVIRDPENFARVFPDVAYYPGKEVQQMVWSQLYESIVYFPFLSKQGEKFVIPPLHQDLTIAMGSPYFRQATTFDNRQWMDIRGVGSGAAGIEYVVRGSHLERNVVLHEYVHLFHQSVFTDAEKREVRRLYHQAMAQHRTLDYYSANNEHEYLAQTYPAYFEPGKVHPLNHKSINTTADLKAKDPELYTFLDGLVKRQQAYLAGDEQAMASNWAQVYLNLAEQAQRQKDFSKATLYLDSALTWDESYVPALLTYVGVKQQQKDFKPAQAWLERAKSINPSYAPVYVAEAGLLEAMKRKGRLNAHEALMRQMALYRKAAGLEDDLLVLAHINEQYRAFYVDYGMVPEAIAVAEAYVAQAPAVSTYLRDRRDEALAYANWLKGTTRITPEAGQELARLVALKPQHYELRKQYADVLAAQGNYKAAYETLEEAQRILAASGAPRADYMVRMAAYQLALGSKNAARTAVQPLLEESVCLPEQELYLLAPVLAELGEAERAKKVLKQLPKSQTVVEQANIVSARGRVLEAKGKATAAIRLYKHSLLLYPYQMEVRQRLVRMLREKGRQQDAENVEQAGEQLVHA</sequence>
<dbReference type="Proteomes" id="UP000266292">
    <property type="component" value="Chromosome"/>
</dbReference>
<dbReference type="GO" id="GO:0008237">
    <property type="term" value="F:metallopeptidase activity"/>
    <property type="evidence" value="ECO:0007669"/>
    <property type="project" value="InterPro"/>
</dbReference>
<dbReference type="SUPFAM" id="SSF48452">
    <property type="entry name" value="TPR-like"/>
    <property type="match status" value="2"/>
</dbReference>
<dbReference type="Gene3D" id="3.40.390.10">
    <property type="entry name" value="Collagenase (Catalytic Domain)"/>
    <property type="match status" value="1"/>
</dbReference>
<dbReference type="SUPFAM" id="SSF81901">
    <property type="entry name" value="HCP-like"/>
    <property type="match status" value="1"/>
</dbReference>
<feature type="signal peptide" evidence="3">
    <location>
        <begin position="1"/>
        <end position="23"/>
    </location>
</feature>
<dbReference type="PANTHER" id="PTHR45586">
    <property type="entry name" value="TPR REPEAT-CONTAINING PROTEIN PA4667"/>
    <property type="match status" value="1"/>
</dbReference>
<dbReference type="KEGG" id="pact:CA264_12645"/>
<protein>
    <recommendedName>
        <fullName evidence="6">Tetratricopeptide repeat protein</fullName>
    </recommendedName>
</protein>
<evidence type="ECO:0000256" key="2">
    <source>
        <dbReference type="ARBA" id="ARBA00022803"/>
    </source>
</evidence>
<accession>A0A1X9YTJ3</accession>
<dbReference type="SUPFAM" id="SSF55486">
    <property type="entry name" value="Metalloproteases ('zincins'), catalytic domain"/>
    <property type="match status" value="1"/>
</dbReference>
<dbReference type="Pfam" id="PF14559">
    <property type="entry name" value="TPR_19"/>
    <property type="match status" value="1"/>
</dbReference>
<evidence type="ECO:0000256" key="1">
    <source>
        <dbReference type="ARBA" id="ARBA00022737"/>
    </source>
</evidence>
<dbReference type="InterPro" id="IPR051012">
    <property type="entry name" value="CellSynth/LPSAsmb/PSIAsmb"/>
</dbReference>
<keyword evidence="5" id="KW-1185">Reference proteome</keyword>
<feature type="chain" id="PRO_5011000456" description="Tetratricopeptide repeat protein" evidence="3">
    <location>
        <begin position="24"/>
        <end position="958"/>
    </location>
</feature>
<evidence type="ECO:0000256" key="3">
    <source>
        <dbReference type="SAM" id="SignalP"/>
    </source>
</evidence>
<evidence type="ECO:0008006" key="6">
    <source>
        <dbReference type="Google" id="ProtNLM"/>
    </source>
</evidence>
<keyword evidence="3" id="KW-0732">Signal</keyword>
<dbReference type="EMBL" id="CP021235">
    <property type="protein sequence ID" value="ARS36215.1"/>
    <property type="molecule type" value="Genomic_DNA"/>
</dbReference>
<dbReference type="InterPro" id="IPR024079">
    <property type="entry name" value="MetalloPept_cat_dom_sf"/>
</dbReference>
<dbReference type="STRING" id="709015.GCA_000472485_02561"/>
<reference evidence="5" key="1">
    <citation type="submission" date="2017-05" db="EMBL/GenBank/DDBJ databases">
        <authorList>
            <person name="Ray J."/>
            <person name="Price M."/>
            <person name="Deutschbauer A."/>
        </authorList>
    </citation>
    <scope>NUCLEOTIDE SEQUENCE [LARGE SCALE GENOMIC DNA]</scope>
    <source>
        <strain evidence="5">DSM 19842</strain>
    </source>
</reference>
<keyword evidence="2" id="KW-0802">TPR repeat</keyword>
<organism evidence="4 5">
    <name type="scientific">Pontibacter actiniarum</name>
    <dbReference type="NCBI Taxonomy" id="323450"/>
    <lineage>
        <taxon>Bacteria</taxon>
        <taxon>Pseudomonadati</taxon>
        <taxon>Bacteroidota</taxon>
        <taxon>Cytophagia</taxon>
        <taxon>Cytophagales</taxon>
        <taxon>Hymenobacteraceae</taxon>
        <taxon>Pontibacter</taxon>
    </lineage>
</organism>
<evidence type="ECO:0000313" key="5">
    <source>
        <dbReference type="Proteomes" id="UP000266292"/>
    </source>
</evidence>
<dbReference type="InterPro" id="IPR019734">
    <property type="entry name" value="TPR_rpt"/>
</dbReference>
<dbReference type="RefSeq" id="WP_025607663.1">
    <property type="nucleotide sequence ID" value="NZ_CP021235.1"/>
</dbReference>
<dbReference type="Gene3D" id="1.25.40.10">
    <property type="entry name" value="Tetratricopeptide repeat domain"/>
    <property type="match status" value="3"/>
</dbReference>
<name>A0A1X9YTJ3_9BACT</name>
<dbReference type="InterPro" id="IPR011990">
    <property type="entry name" value="TPR-like_helical_dom_sf"/>
</dbReference>
<dbReference type="SMART" id="SM00028">
    <property type="entry name" value="TPR"/>
    <property type="match status" value="6"/>
</dbReference>
<evidence type="ECO:0000313" key="4">
    <source>
        <dbReference type="EMBL" id="ARS36215.1"/>
    </source>
</evidence>
<proteinExistence type="predicted"/>
<dbReference type="OrthoDB" id="8866339at2"/>
<dbReference type="AlphaFoldDB" id="A0A1X9YTJ3"/>
<dbReference type="PANTHER" id="PTHR45586:SF1">
    <property type="entry name" value="LIPOPOLYSACCHARIDE ASSEMBLY PROTEIN B"/>
    <property type="match status" value="1"/>
</dbReference>